<dbReference type="Proteomes" id="UP001236014">
    <property type="component" value="Chromosome"/>
</dbReference>
<organism evidence="1 2">
    <name type="scientific">Amycolatopsis carbonis</name>
    <dbReference type="NCBI Taxonomy" id="715471"/>
    <lineage>
        <taxon>Bacteria</taxon>
        <taxon>Bacillati</taxon>
        <taxon>Actinomycetota</taxon>
        <taxon>Actinomycetes</taxon>
        <taxon>Pseudonocardiales</taxon>
        <taxon>Pseudonocardiaceae</taxon>
        <taxon>Amycolatopsis</taxon>
    </lineage>
</organism>
<sequence length="329" mass="35671">MSARKENDVPVPSYRDLCARTDAPAGSSWGVFERTPERGMANFAQASQVVSAAGLVRHGTVFNLDYPLDAFDPSVVWRRPPEQTITSSHADQRDDYVDHLWLQASSHVDGLRHRRHHEAGFYQGVPDAEIVAGTPALGVQRWAEDPIIGRGVLVDLARFRESQGSGIDHAAGEPLPLGLVEQTLAWQGVTLREGDLLLLRTGWAEWYLSELDTAGREAIGKASRCTGLAQSRDLLAWFWDHRLALVASDTFALEAMPPPPDPRFGGPHESGMVHQDLIGLLGLPIGEQWKLDALSAHAAGTGRHTFLVVVKPLNLVGGVGSPANAVAIC</sequence>
<gene>
    <name evidence="1" type="ORF">QRX50_41750</name>
</gene>
<dbReference type="RefSeq" id="WP_285968596.1">
    <property type="nucleotide sequence ID" value="NZ_CP127294.1"/>
</dbReference>
<dbReference type="Gene3D" id="3.50.30.50">
    <property type="entry name" value="Putative cyclase"/>
    <property type="match status" value="1"/>
</dbReference>
<dbReference type="Pfam" id="PF04199">
    <property type="entry name" value="Cyclase"/>
    <property type="match status" value="1"/>
</dbReference>
<protein>
    <submittedName>
        <fullName evidence="1">Cyclase family protein</fullName>
    </submittedName>
</protein>
<dbReference type="PANTHER" id="PTHR34861">
    <property type="match status" value="1"/>
</dbReference>
<keyword evidence="2" id="KW-1185">Reference proteome</keyword>
<dbReference type="SUPFAM" id="SSF102198">
    <property type="entry name" value="Putative cyclase"/>
    <property type="match status" value="1"/>
</dbReference>
<dbReference type="InterPro" id="IPR037175">
    <property type="entry name" value="KFase_sf"/>
</dbReference>
<reference evidence="1 2" key="1">
    <citation type="submission" date="2023-06" db="EMBL/GenBank/DDBJ databases">
        <authorList>
            <person name="Oyuntsetseg B."/>
            <person name="Kim S.B."/>
        </authorList>
    </citation>
    <scope>NUCLEOTIDE SEQUENCE [LARGE SCALE GENOMIC DNA]</scope>
    <source>
        <strain evidence="1 2">2-15</strain>
    </source>
</reference>
<dbReference type="GO" id="GO:0004061">
    <property type="term" value="F:arylformamidase activity"/>
    <property type="evidence" value="ECO:0007669"/>
    <property type="project" value="InterPro"/>
</dbReference>
<dbReference type="KEGG" id="acab:QRX50_41750"/>
<dbReference type="PANTHER" id="PTHR34861:SF10">
    <property type="entry name" value="CYCLASE"/>
    <property type="match status" value="1"/>
</dbReference>
<name>A0A9Y2MWD5_9PSEU</name>
<dbReference type="GO" id="GO:0019441">
    <property type="term" value="P:L-tryptophan catabolic process to kynurenine"/>
    <property type="evidence" value="ECO:0007669"/>
    <property type="project" value="InterPro"/>
</dbReference>
<dbReference type="EMBL" id="CP127294">
    <property type="protein sequence ID" value="WIX77859.1"/>
    <property type="molecule type" value="Genomic_DNA"/>
</dbReference>
<evidence type="ECO:0000313" key="2">
    <source>
        <dbReference type="Proteomes" id="UP001236014"/>
    </source>
</evidence>
<accession>A0A9Y2MWD5</accession>
<evidence type="ECO:0000313" key="1">
    <source>
        <dbReference type="EMBL" id="WIX77859.1"/>
    </source>
</evidence>
<dbReference type="AlphaFoldDB" id="A0A9Y2MWD5"/>
<proteinExistence type="predicted"/>
<dbReference type="InterPro" id="IPR007325">
    <property type="entry name" value="KFase/CYL"/>
</dbReference>